<evidence type="ECO:0000256" key="1">
    <source>
        <dbReference type="SAM" id="MobiDB-lite"/>
    </source>
</evidence>
<evidence type="ECO:0000313" key="4">
    <source>
        <dbReference type="Proteomes" id="UP001208570"/>
    </source>
</evidence>
<sequence>MSLTIVVGIAVGIGIVILACGVICIRSACSPPKKSRNTRKRPVNTVPPQRMPTKRSNGNSAPLPPPPQSPGRAPIRPEVVHGPLPPPPPSFLMEKEGAFVENEYSSIAEMPPPPPSPSPQVAPQGTVIVNKMAAGYLDRSDSDPDYTSPPSPYSSPRHTHYDIQSLRSSEDNLASDCEIPVQYFYKNKYSVAEPVDNSKFSMKIYTKSPSSELPPYYEEEEEAAAAAAAATVFVREDARDPTRPYECQNGQAQNPFAGSLQSRYWRNKYTGAFIPNIHASKTSLCSRSGGSTV</sequence>
<keyword evidence="2" id="KW-0472">Membrane</keyword>
<evidence type="ECO:0000313" key="3">
    <source>
        <dbReference type="EMBL" id="KAK2149828.1"/>
    </source>
</evidence>
<reference evidence="3" key="1">
    <citation type="journal article" date="2023" name="Mol. Biol. Evol.">
        <title>Third-Generation Sequencing Reveals the Adaptive Role of the Epigenome in Three Deep-Sea Polychaetes.</title>
        <authorList>
            <person name="Perez M."/>
            <person name="Aroh O."/>
            <person name="Sun Y."/>
            <person name="Lan Y."/>
            <person name="Juniper S.K."/>
            <person name="Young C.R."/>
            <person name="Angers B."/>
            <person name="Qian P.Y."/>
        </authorList>
    </citation>
    <scope>NUCLEOTIDE SEQUENCE</scope>
    <source>
        <strain evidence="3">P08H-3</strain>
    </source>
</reference>
<comment type="caution">
    <text evidence="3">The sequence shown here is derived from an EMBL/GenBank/DDBJ whole genome shotgun (WGS) entry which is preliminary data.</text>
</comment>
<dbReference type="AlphaFoldDB" id="A0AAD9MZF5"/>
<feature type="region of interest" description="Disordered" evidence="1">
    <location>
        <begin position="31"/>
        <end position="93"/>
    </location>
</feature>
<protein>
    <submittedName>
        <fullName evidence="3">Uncharacterized protein</fullName>
    </submittedName>
</protein>
<feature type="compositionally biased region" description="Basic residues" evidence="1">
    <location>
        <begin position="33"/>
        <end position="42"/>
    </location>
</feature>
<feature type="transmembrane region" description="Helical" evidence="2">
    <location>
        <begin position="6"/>
        <end position="29"/>
    </location>
</feature>
<accession>A0AAD9MZF5</accession>
<proteinExistence type="predicted"/>
<name>A0AAD9MZF5_9ANNE</name>
<keyword evidence="2" id="KW-0812">Transmembrane</keyword>
<dbReference type="EMBL" id="JAODUP010000435">
    <property type="protein sequence ID" value="KAK2149828.1"/>
    <property type="molecule type" value="Genomic_DNA"/>
</dbReference>
<organism evidence="3 4">
    <name type="scientific">Paralvinella palmiformis</name>
    <dbReference type="NCBI Taxonomy" id="53620"/>
    <lineage>
        <taxon>Eukaryota</taxon>
        <taxon>Metazoa</taxon>
        <taxon>Spiralia</taxon>
        <taxon>Lophotrochozoa</taxon>
        <taxon>Annelida</taxon>
        <taxon>Polychaeta</taxon>
        <taxon>Sedentaria</taxon>
        <taxon>Canalipalpata</taxon>
        <taxon>Terebellida</taxon>
        <taxon>Terebelliformia</taxon>
        <taxon>Alvinellidae</taxon>
        <taxon>Paralvinella</taxon>
    </lineage>
</organism>
<dbReference type="Proteomes" id="UP001208570">
    <property type="component" value="Unassembled WGS sequence"/>
</dbReference>
<keyword evidence="2" id="KW-1133">Transmembrane helix</keyword>
<gene>
    <name evidence="3" type="ORF">LSH36_435g02062</name>
</gene>
<keyword evidence="4" id="KW-1185">Reference proteome</keyword>
<evidence type="ECO:0000256" key="2">
    <source>
        <dbReference type="SAM" id="Phobius"/>
    </source>
</evidence>
<feature type="region of interest" description="Disordered" evidence="1">
    <location>
        <begin position="137"/>
        <end position="159"/>
    </location>
</feature>